<protein>
    <submittedName>
        <fullName evidence="4">Lysophospholipase L1-like esterase</fullName>
    </submittedName>
</protein>
<feature type="chain" id="PRO_5039414810" evidence="2">
    <location>
        <begin position="25"/>
        <end position="377"/>
    </location>
</feature>
<keyword evidence="5" id="KW-1185">Reference proteome</keyword>
<feature type="region of interest" description="Disordered" evidence="1">
    <location>
        <begin position="237"/>
        <end position="278"/>
    </location>
</feature>
<comment type="caution">
    <text evidence="4">The sequence shown here is derived from an EMBL/GenBank/DDBJ whole genome shotgun (WGS) entry which is preliminary data.</text>
</comment>
<dbReference type="SMART" id="SM00637">
    <property type="entry name" value="CBD_II"/>
    <property type="match status" value="1"/>
</dbReference>
<name>A0A927MAQ4_9ACTN</name>
<dbReference type="Pfam" id="PF13472">
    <property type="entry name" value="Lipase_GDSL_2"/>
    <property type="match status" value="1"/>
</dbReference>
<dbReference type="SUPFAM" id="SSF49384">
    <property type="entry name" value="Carbohydrate-binding domain"/>
    <property type="match status" value="1"/>
</dbReference>
<dbReference type="EMBL" id="JADBEB010000001">
    <property type="protein sequence ID" value="MBE1490242.1"/>
    <property type="molecule type" value="Genomic_DNA"/>
</dbReference>
<dbReference type="Proteomes" id="UP000649753">
    <property type="component" value="Unassembled WGS sequence"/>
</dbReference>
<evidence type="ECO:0000313" key="5">
    <source>
        <dbReference type="Proteomes" id="UP000649753"/>
    </source>
</evidence>
<dbReference type="GO" id="GO:0005975">
    <property type="term" value="P:carbohydrate metabolic process"/>
    <property type="evidence" value="ECO:0007669"/>
    <property type="project" value="InterPro"/>
</dbReference>
<dbReference type="RefSeq" id="WP_192769568.1">
    <property type="nucleotide sequence ID" value="NZ_JADBEB010000001.1"/>
</dbReference>
<evidence type="ECO:0000256" key="1">
    <source>
        <dbReference type="SAM" id="MobiDB-lite"/>
    </source>
</evidence>
<dbReference type="InterPro" id="IPR008965">
    <property type="entry name" value="CBM2/CBM3_carb-bd_dom_sf"/>
</dbReference>
<sequence>MLRRPLLNAVLAALVVALGTLVIAQPAQPAAPAPVRIMPLGDSITGSPGCWRSMLWNRLQSTGYTNVDFVGTLGPQGCGQPYDGENEGHGGALVTNVADQNQLPPWLAATRPDIVLMHFGTNDVWSNRAPATILAAYGKLVDQMRASNAGMKVLVAKIIPMAPSTCAECAQRVVALNDAIPGWAASKTTSASPVVVVDQWTGFSTGSDTYDGVHPNAAGDQKMSDRWYPALVAALNGVTPTATPTPTRTPTPTPTPTRTPTPTPTRTPPATTTPPTTGGCTATYRSAGEWQGGFQGEVTVRNNGTSASRTWTAQLVFGAGQQVSQAWNAQLSQSGATASARDAGWNGALAPGGSATFGFIGSWNGSNPAPTVGCTLG</sequence>
<dbReference type="InterPro" id="IPR001919">
    <property type="entry name" value="CBD2"/>
</dbReference>
<dbReference type="SUPFAM" id="SSF52266">
    <property type="entry name" value="SGNH hydrolase"/>
    <property type="match status" value="1"/>
</dbReference>
<dbReference type="PANTHER" id="PTHR30383:SF2">
    <property type="entry name" value="CELLULOSE-BINDING PROTEIN"/>
    <property type="match status" value="1"/>
</dbReference>
<dbReference type="AlphaFoldDB" id="A0A927MAQ4"/>
<dbReference type="InterPro" id="IPR012291">
    <property type="entry name" value="CBM2_carb-bd_dom_sf"/>
</dbReference>
<dbReference type="GO" id="GO:0004553">
    <property type="term" value="F:hydrolase activity, hydrolyzing O-glycosyl compounds"/>
    <property type="evidence" value="ECO:0007669"/>
    <property type="project" value="InterPro"/>
</dbReference>
<organism evidence="4 5">
    <name type="scientific">Plantactinospora soyae</name>
    <dbReference type="NCBI Taxonomy" id="1544732"/>
    <lineage>
        <taxon>Bacteria</taxon>
        <taxon>Bacillati</taxon>
        <taxon>Actinomycetota</taxon>
        <taxon>Actinomycetes</taxon>
        <taxon>Micromonosporales</taxon>
        <taxon>Micromonosporaceae</taxon>
        <taxon>Plantactinospora</taxon>
    </lineage>
</organism>
<feature type="signal peptide" evidence="2">
    <location>
        <begin position="1"/>
        <end position="24"/>
    </location>
</feature>
<dbReference type="CDD" id="cd01833">
    <property type="entry name" value="XynB_like"/>
    <property type="match status" value="1"/>
</dbReference>
<gene>
    <name evidence="4" type="ORF">H4W31_005880</name>
</gene>
<dbReference type="PROSITE" id="PS51173">
    <property type="entry name" value="CBM2"/>
    <property type="match status" value="1"/>
</dbReference>
<dbReference type="GO" id="GO:0004622">
    <property type="term" value="F:phosphatidylcholine lysophospholipase activity"/>
    <property type="evidence" value="ECO:0007669"/>
    <property type="project" value="TreeGrafter"/>
</dbReference>
<dbReference type="Gene3D" id="2.60.40.290">
    <property type="match status" value="1"/>
</dbReference>
<evidence type="ECO:0000256" key="2">
    <source>
        <dbReference type="SAM" id="SignalP"/>
    </source>
</evidence>
<feature type="compositionally biased region" description="Pro residues" evidence="1">
    <location>
        <begin position="247"/>
        <end position="267"/>
    </location>
</feature>
<dbReference type="GO" id="GO:0030247">
    <property type="term" value="F:polysaccharide binding"/>
    <property type="evidence" value="ECO:0007669"/>
    <property type="project" value="UniProtKB-UniRule"/>
</dbReference>
<dbReference type="InterPro" id="IPR013830">
    <property type="entry name" value="SGNH_hydro"/>
</dbReference>
<keyword evidence="2" id="KW-0732">Signal</keyword>
<feature type="domain" description="CBM2" evidence="3">
    <location>
        <begin position="273"/>
        <end position="377"/>
    </location>
</feature>
<dbReference type="Gene3D" id="3.40.50.1110">
    <property type="entry name" value="SGNH hydrolase"/>
    <property type="match status" value="1"/>
</dbReference>
<dbReference type="PANTHER" id="PTHR30383">
    <property type="entry name" value="THIOESTERASE 1/PROTEASE 1/LYSOPHOSPHOLIPASE L1"/>
    <property type="match status" value="1"/>
</dbReference>
<dbReference type="InterPro" id="IPR036514">
    <property type="entry name" value="SGNH_hydro_sf"/>
</dbReference>
<reference evidence="4" key="1">
    <citation type="submission" date="2020-10" db="EMBL/GenBank/DDBJ databases">
        <title>Sequencing the genomes of 1000 actinobacteria strains.</title>
        <authorList>
            <person name="Klenk H.-P."/>
        </authorList>
    </citation>
    <scope>NUCLEOTIDE SEQUENCE</scope>
    <source>
        <strain evidence="4">DSM 46832</strain>
    </source>
</reference>
<dbReference type="Pfam" id="PF00553">
    <property type="entry name" value="CBM_2"/>
    <property type="match status" value="1"/>
</dbReference>
<dbReference type="InterPro" id="IPR051532">
    <property type="entry name" value="Ester_Hydrolysis_Enzymes"/>
</dbReference>
<feature type="compositionally biased region" description="Low complexity" evidence="1">
    <location>
        <begin position="268"/>
        <end position="277"/>
    </location>
</feature>
<proteinExistence type="predicted"/>
<evidence type="ECO:0000259" key="3">
    <source>
        <dbReference type="PROSITE" id="PS51173"/>
    </source>
</evidence>
<accession>A0A927MAQ4</accession>
<evidence type="ECO:0000313" key="4">
    <source>
        <dbReference type="EMBL" id="MBE1490242.1"/>
    </source>
</evidence>